<dbReference type="GO" id="GO:0003677">
    <property type="term" value="F:DNA binding"/>
    <property type="evidence" value="ECO:0007669"/>
    <property type="project" value="UniProtKB-KW"/>
</dbReference>
<dbReference type="FunFam" id="3.30.160.60:FF:000624">
    <property type="entry name" value="zinc finger protein 697"/>
    <property type="match status" value="1"/>
</dbReference>
<dbReference type="Gene3D" id="1.25.40.20">
    <property type="entry name" value="Ankyrin repeat-containing domain"/>
    <property type="match status" value="2"/>
</dbReference>
<keyword evidence="3" id="KW-0677">Repeat</keyword>
<proteinExistence type="predicted"/>
<evidence type="ECO:0000256" key="1">
    <source>
        <dbReference type="ARBA" id="ARBA00004123"/>
    </source>
</evidence>
<feature type="domain" description="C2H2-type" evidence="10">
    <location>
        <begin position="605"/>
        <end position="633"/>
    </location>
</feature>
<keyword evidence="8" id="KW-0040">ANK repeat</keyword>
<dbReference type="OrthoDB" id="7685779at2759"/>
<evidence type="ECO:0000256" key="3">
    <source>
        <dbReference type="ARBA" id="ARBA00022737"/>
    </source>
</evidence>
<keyword evidence="6" id="KW-0238">DNA-binding</keyword>
<evidence type="ECO:0000256" key="2">
    <source>
        <dbReference type="ARBA" id="ARBA00022723"/>
    </source>
</evidence>
<dbReference type="EMBL" id="CADCXV010000778">
    <property type="protein sequence ID" value="CAB0035331.1"/>
    <property type="molecule type" value="Genomic_DNA"/>
</dbReference>
<feature type="repeat" description="ANK" evidence="8">
    <location>
        <begin position="353"/>
        <end position="387"/>
    </location>
</feature>
<dbReference type="PANTHER" id="PTHR16515:SF49">
    <property type="entry name" value="GASTRULA ZINC FINGER PROTEIN XLCGF49.1-LIKE-RELATED"/>
    <property type="match status" value="1"/>
</dbReference>
<evidence type="ECO:0000256" key="9">
    <source>
        <dbReference type="PROSITE-ProRule" id="PRU00042"/>
    </source>
</evidence>
<reference evidence="11 12" key="1">
    <citation type="submission" date="2020-02" db="EMBL/GenBank/DDBJ databases">
        <authorList>
            <person name="Ferguson B K."/>
        </authorList>
    </citation>
    <scope>NUCLEOTIDE SEQUENCE [LARGE SCALE GENOMIC DNA]</scope>
</reference>
<feature type="domain" description="C2H2-type" evidence="10">
    <location>
        <begin position="489"/>
        <end position="517"/>
    </location>
</feature>
<keyword evidence="12" id="KW-1185">Reference proteome</keyword>
<evidence type="ECO:0000256" key="6">
    <source>
        <dbReference type="ARBA" id="ARBA00023125"/>
    </source>
</evidence>
<dbReference type="InterPro" id="IPR036236">
    <property type="entry name" value="Znf_C2H2_sf"/>
</dbReference>
<dbReference type="SUPFAM" id="SSF57667">
    <property type="entry name" value="beta-beta-alpha zinc fingers"/>
    <property type="match status" value="3"/>
</dbReference>
<dbReference type="PROSITE" id="PS50088">
    <property type="entry name" value="ANK_REPEAT"/>
    <property type="match status" value="2"/>
</dbReference>
<feature type="repeat" description="ANK" evidence="8">
    <location>
        <begin position="430"/>
        <end position="462"/>
    </location>
</feature>
<feature type="domain" description="C2H2-type" evidence="10">
    <location>
        <begin position="518"/>
        <end position="546"/>
    </location>
</feature>
<evidence type="ECO:0000256" key="5">
    <source>
        <dbReference type="ARBA" id="ARBA00022833"/>
    </source>
</evidence>
<dbReference type="InterPro" id="IPR050331">
    <property type="entry name" value="Zinc_finger"/>
</dbReference>
<dbReference type="InterPro" id="IPR013087">
    <property type="entry name" value="Znf_C2H2_type"/>
</dbReference>
<dbReference type="PANTHER" id="PTHR16515">
    <property type="entry name" value="PR DOMAIN ZINC FINGER PROTEIN"/>
    <property type="match status" value="1"/>
</dbReference>
<evidence type="ECO:0000313" key="11">
    <source>
        <dbReference type="EMBL" id="CAB0035331.1"/>
    </source>
</evidence>
<evidence type="ECO:0000256" key="8">
    <source>
        <dbReference type="PROSITE-ProRule" id="PRU00023"/>
    </source>
</evidence>
<dbReference type="FunFam" id="3.30.160.60:FF:000446">
    <property type="entry name" value="Zinc finger protein"/>
    <property type="match status" value="2"/>
</dbReference>
<organism evidence="11 12">
    <name type="scientific">Trichogramma brassicae</name>
    <dbReference type="NCBI Taxonomy" id="86971"/>
    <lineage>
        <taxon>Eukaryota</taxon>
        <taxon>Metazoa</taxon>
        <taxon>Ecdysozoa</taxon>
        <taxon>Arthropoda</taxon>
        <taxon>Hexapoda</taxon>
        <taxon>Insecta</taxon>
        <taxon>Pterygota</taxon>
        <taxon>Neoptera</taxon>
        <taxon>Endopterygota</taxon>
        <taxon>Hymenoptera</taxon>
        <taxon>Apocrita</taxon>
        <taxon>Proctotrupomorpha</taxon>
        <taxon>Chalcidoidea</taxon>
        <taxon>Trichogrammatidae</taxon>
        <taxon>Trichogramma</taxon>
    </lineage>
</organism>
<feature type="domain" description="C2H2-type" evidence="10">
    <location>
        <begin position="576"/>
        <end position="604"/>
    </location>
</feature>
<comment type="subcellular location">
    <subcellularLocation>
        <location evidence="1">Nucleus</location>
    </subcellularLocation>
</comment>
<dbReference type="SUPFAM" id="SSF48403">
    <property type="entry name" value="Ankyrin repeat"/>
    <property type="match status" value="1"/>
</dbReference>
<dbReference type="InterPro" id="IPR002110">
    <property type="entry name" value="Ankyrin_rpt"/>
</dbReference>
<keyword evidence="5" id="KW-0862">Zinc</keyword>
<dbReference type="GO" id="GO:0008270">
    <property type="term" value="F:zinc ion binding"/>
    <property type="evidence" value="ECO:0007669"/>
    <property type="project" value="UniProtKB-KW"/>
</dbReference>
<dbReference type="GO" id="GO:0010468">
    <property type="term" value="P:regulation of gene expression"/>
    <property type="evidence" value="ECO:0007669"/>
    <property type="project" value="TreeGrafter"/>
</dbReference>
<keyword evidence="2" id="KW-0479">Metal-binding</keyword>
<dbReference type="InterPro" id="IPR036770">
    <property type="entry name" value="Ankyrin_rpt-contain_sf"/>
</dbReference>
<dbReference type="SMART" id="SM00355">
    <property type="entry name" value="ZnF_C2H2"/>
    <property type="match status" value="5"/>
</dbReference>
<dbReference type="PROSITE" id="PS50297">
    <property type="entry name" value="ANK_REP_REGION"/>
    <property type="match status" value="2"/>
</dbReference>
<keyword evidence="7" id="KW-0539">Nucleus</keyword>
<dbReference type="GO" id="GO:0005634">
    <property type="term" value="C:nucleus"/>
    <property type="evidence" value="ECO:0007669"/>
    <property type="project" value="UniProtKB-SubCell"/>
</dbReference>
<dbReference type="SMART" id="SM00248">
    <property type="entry name" value="ANK"/>
    <property type="match status" value="4"/>
</dbReference>
<dbReference type="Gene3D" id="3.30.160.60">
    <property type="entry name" value="Classic Zinc Finger"/>
    <property type="match status" value="4"/>
</dbReference>
<dbReference type="Pfam" id="PF00096">
    <property type="entry name" value="zf-C2H2"/>
    <property type="match status" value="3"/>
</dbReference>
<evidence type="ECO:0000256" key="4">
    <source>
        <dbReference type="ARBA" id="ARBA00022771"/>
    </source>
</evidence>
<keyword evidence="4 9" id="KW-0863">Zinc-finger</keyword>
<name>A0A6H5IKN9_9HYME</name>
<gene>
    <name evidence="11" type="ORF">TBRA_LOCUS7229</name>
</gene>
<evidence type="ECO:0000313" key="12">
    <source>
        <dbReference type="Proteomes" id="UP000479190"/>
    </source>
</evidence>
<evidence type="ECO:0000256" key="7">
    <source>
        <dbReference type="ARBA" id="ARBA00023242"/>
    </source>
</evidence>
<dbReference type="AlphaFoldDB" id="A0A6H5IKN9"/>
<evidence type="ECO:0000259" key="10">
    <source>
        <dbReference type="PROSITE" id="PS50157"/>
    </source>
</evidence>
<dbReference type="Pfam" id="PF12796">
    <property type="entry name" value="Ank_2"/>
    <property type="match status" value="1"/>
</dbReference>
<dbReference type="PROSITE" id="PS50157">
    <property type="entry name" value="ZINC_FINGER_C2H2_2"/>
    <property type="match status" value="5"/>
</dbReference>
<dbReference type="PROSITE" id="PS00028">
    <property type="entry name" value="ZINC_FINGER_C2H2_1"/>
    <property type="match status" value="5"/>
</dbReference>
<feature type="domain" description="C2H2-type" evidence="10">
    <location>
        <begin position="547"/>
        <end position="575"/>
    </location>
</feature>
<dbReference type="Proteomes" id="UP000479190">
    <property type="component" value="Unassembled WGS sequence"/>
</dbReference>
<protein>
    <recommendedName>
        <fullName evidence="10">C2H2-type domain-containing protein</fullName>
    </recommendedName>
</protein>
<sequence length="669" mass="77208">MVRLALPQRRWLKGSSRIYRRSLTDRCCARVDGYNATRRASCRLYAYRLAQHPPPPVALFCCIRRTLSLIDRPLYHSLYTVTSVAPLSWMYAHCTRAEKDSTYCHHHHHYRSRGRSSSFFWAREQLYAKSRCIDRKAPLPNLLDVFAAADIERILNYAVEDPAGDAEDREAVIEFVAATGYRDQAPRPRGRPAVTYRGTPLHRLYHSRAPGDRDRMARALFRIYDRINVNYVESGHPEDPSAFSVSHFHVACCIGNGLELVRRFLDGGQDPNVVTRDDVTPLSLALTLRNWDVAELLLRRGALPHPRAEGKPSFSALHHLSKCCGDDLELVGKFFQVCDEIGRPLEINARDAVGDTPLHVALSYGCIKEEFLRLLLKKGADPNAANNAESTPLHVICQKHCVPGLLERFFSLVREDEKRSPVNIDARDSKRRTPLHLALRAGNHRAAAFLLQNGANPNLADEKNWTPKFIIYERYNESPDTVHEGFKNYACDQCEKKYRRKSHLLIHQRTVHESRKDYACDKCEKKFGLEHHLLSHQKIVHEGRKDYACGNCEKKFGLKTDLIRHQTTVHEGRKDYACDKCEKKFGQKQQLRRHQEIVHEGRKDFTCDKCEKKFGHKQHLVNHHRTVHEGRKDFASERSEFVSWPFRLIFVCSRSYDNFKSFYTIASKF</sequence>
<accession>A0A6H5IKN9</accession>